<dbReference type="InterPro" id="IPR003029">
    <property type="entry name" value="S1_domain"/>
</dbReference>
<organism evidence="3 4">
    <name type="scientific">Thalassiosira oceanica</name>
    <name type="common">Marine diatom</name>
    <dbReference type="NCBI Taxonomy" id="159749"/>
    <lineage>
        <taxon>Eukaryota</taxon>
        <taxon>Sar</taxon>
        <taxon>Stramenopiles</taxon>
        <taxon>Ochrophyta</taxon>
        <taxon>Bacillariophyta</taxon>
        <taxon>Coscinodiscophyceae</taxon>
        <taxon>Thalassiosirophycidae</taxon>
        <taxon>Thalassiosirales</taxon>
        <taxon>Thalassiosiraceae</taxon>
        <taxon>Thalassiosira</taxon>
    </lineage>
</organism>
<dbReference type="SUPFAM" id="SSF50249">
    <property type="entry name" value="Nucleic acid-binding proteins"/>
    <property type="match status" value="1"/>
</dbReference>
<dbReference type="GO" id="GO:0003735">
    <property type="term" value="F:structural constituent of ribosome"/>
    <property type="evidence" value="ECO:0007669"/>
    <property type="project" value="TreeGrafter"/>
</dbReference>
<reference evidence="3 4" key="1">
    <citation type="journal article" date="2012" name="Genome Biol.">
        <title>Genome and low-iron response of an oceanic diatom adapted to chronic iron limitation.</title>
        <authorList>
            <person name="Lommer M."/>
            <person name="Specht M."/>
            <person name="Roy A.S."/>
            <person name="Kraemer L."/>
            <person name="Andreson R."/>
            <person name="Gutowska M.A."/>
            <person name="Wolf J."/>
            <person name="Bergner S.V."/>
            <person name="Schilhabel M.B."/>
            <person name="Klostermeier U.C."/>
            <person name="Beiko R.G."/>
            <person name="Rosenstiel P."/>
            <person name="Hippler M."/>
            <person name="Laroche J."/>
        </authorList>
    </citation>
    <scope>NUCLEOTIDE SEQUENCE [LARGE SCALE GENOMIC DNA]</scope>
    <source>
        <strain evidence="3 4">CCMP1005</strain>
    </source>
</reference>
<dbReference type="OrthoDB" id="412781at2759"/>
<dbReference type="AlphaFoldDB" id="K0T429"/>
<dbReference type="InterPro" id="IPR012340">
    <property type="entry name" value="NA-bd_OB-fold"/>
</dbReference>
<dbReference type="eggNOG" id="KOG1071">
    <property type="taxonomic scope" value="Eukaryota"/>
</dbReference>
<protein>
    <recommendedName>
        <fullName evidence="2">S1 motif domain-containing protein</fullName>
    </recommendedName>
</protein>
<comment type="caution">
    <text evidence="3">The sequence shown here is derived from an EMBL/GenBank/DDBJ whole genome shotgun (WGS) entry which is preliminary data.</text>
</comment>
<accession>K0T429</accession>
<keyword evidence="4" id="KW-1185">Reference proteome</keyword>
<feature type="compositionally biased region" description="Basic residues" evidence="1">
    <location>
        <begin position="43"/>
        <end position="52"/>
    </location>
</feature>
<dbReference type="PANTHER" id="PTHR10724">
    <property type="entry name" value="30S RIBOSOMAL PROTEIN S1"/>
    <property type="match status" value="1"/>
</dbReference>
<feature type="compositionally biased region" description="Basic and acidic residues" evidence="1">
    <location>
        <begin position="209"/>
        <end position="220"/>
    </location>
</feature>
<dbReference type="InterPro" id="IPR050437">
    <property type="entry name" value="Ribos_protein_bS1-like"/>
</dbReference>
<evidence type="ECO:0000256" key="1">
    <source>
        <dbReference type="SAM" id="MobiDB-lite"/>
    </source>
</evidence>
<dbReference type="EMBL" id="AGNL01006628">
    <property type="protein sequence ID" value="EJK71894.1"/>
    <property type="molecule type" value="Genomic_DNA"/>
</dbReference>
<evidence type="ECO:0000259" key="2">
    <source>
        <dbReference type="PROSITE" id="PS50126"/>
    </source>
</evidence>
<dbReference type="Pfam" id="PF00575">
    <property type="entry name" value="S1"/>
    <property type="match status" value="1"/>
</dbReference>
<dbReference type="Gene3D" id="2.40.50.140">
    <property type="entry name" value="Nucleic acid-binding proteins"/>
    <property type="match status" value="1"/>
</dbReference>
<feature type="domain" description="S1 motif" evidence="2">
    <location>
        <begin position="122"/>
        <end position="193"/>
    </location>
</feature>
<feature type="region of interest" description="Disordered" evidence="1">
    <location>
        <begin position="37"/>
        <end position="108"/>
    </location>
</feature>
<name>K0T429_THAOC</name>
<sequence length="298" mass="33545">MRRGKALVTLIQVRRGKALVTLTVVVTARSSDDDSIIAANTRTRGKRRRGRRESKQTRESAVENVDEPPKTALNADGEKEVIEENGGDTAENSKQPSAKKTSKKDDKRRCIGRKPVTDFVVGKTYTGTVRQIEPKLGAFIDIGSHSDAFCHISCVSDKYTKNIQDVVKIDDVLSNVRVLEIDRLKKRLTVSLRSLENAENEQERLKLTRQFEEKKNERPSSRKQQGSQKPGHTRFDGEIPARVAAQGDITVKPQESPAATLPFVQPSKEKTGAELKRERKLQRRAERRAQREVAALRR</sequence>
<feature type="compositionally biased region" description="Basic and acidic residues" evidence="1">
    <location>
        <begin position="267"/>
        <end position="298"/>
    </location>
</feature>
<feature type="region of interest" description="Disordered" evidence="1">
    <location>
        <begin position="209"/>
        <end position="298"/>
    </location>
</feature>
<dbReference type="PANTHER" id="PTHR10724:SF10">
    <property type="entry name" value="S1 RNA-BINDING DOMAIN-CONTAINING PROTEIN 1"/>
    <property type="match status" value="1"/>
</dbReference>
<proteinExistence type="predicted"/>
<evidence type="ECO:0000313" key="3">
    <source>
        <dbReference type="EMBL" id="EJK71894.1"/>
    </source>
</evidence>
<gene>
    <name evidence="3" type="ORF">THAOC_06623</name>
</gene>
<dbReference type="PROSITE" id="PS50126">
    <property type="entry name" value="S1"/>
    <property type="match status" value="1"/>
</dbReference>
<dbReference type="Proteomes" id="UP000266841">
    <property type="component" value="Unassembled WGS sequence"/>
</dbReference>
<dbReference type="GO" id="GO:0006412">
    <property type="term" value="P:translation"/>
    <property type="evidence" value="ECO:0007669"/>
    <property type="project" value="TreeGrafter"/>
</dbReference>
<feature type="compositionally biased region" description="Polar residues" evidence="1">
    <location>
        <begin position="90"/>
        <end position="99"/>
    </location>
</feature>
<dbReference type="SMART" id="SM00316">
    <property type="entry name" value="S1"/>
    <property type="match status" value="1"/>
</dbReference>
<evidence type="ECO:0000313" key="4">
    <source>
        <dbReference type="Proteomes" id="UP000266841"/>
    </source>
</evidence>
<dbReference type="GO" id="GO:0003729">
    <property type="term" value="F:mRNA binding"/>
    <property type="evidence" value="ECO:0007669"/>
    <property type="project" value="TreeGrafter"/>
</dbReference>